<evidence type="ECO:0008006" key="3">
    <source>
        <dbReference type="Google" id="ProtNLM"/>
    </source>
</evidence>
<sequence length="227" mass="25053">MIYSYLRIKCCCPLPSWGLAGVLVLTLAQPLLAREAVPASSDPFRAAVQAVTAGDFFRANELFLMLAEQDDHEAQFNLAVLLRAGKGLPQNFVRALEWAWLAQLGGVTRAPEIADSLIDKVLPATQADIASRIDTRLRGRLSRGDREAIMQFVVFNRTILERPDLETAYIWSLIGAALGVQLAIEARDEISTELEARIILSAQDMAHQMFLDQNMGSLFSSNPLAVR</sequence>
<dbReference type="KEGG" id="oar:OA238_118p0210"/>
<protein>
    <recommendedName>
        <fullName evidence="3">Sel1 repeat family protein</fullName>
    </recommendedName>
</protein>
<reference evidence="1 2" key="1">
    <citation type="journal article" date="2013" name="PLoS ONE">
        <title>Poles Apart: Arctic and Antarctic Octadecabacter strains Share High Genome Plasticity and a New Type of Xanthorhodopsin.</title>
        <authorList>
            <person name="Vollmers J."/>
            <person name="Voget S."/>
            <person name="Dietrich S."/>
            <person name="Gollnow K."/>
            <person name="Smits M."/>
            <person name="Meyer K."/>
            <person name="Brinkhoff T."/>
            <person name="Simon M."/>
            <person name="Daniel R."/>
        </authorList>
    </citation>
    <scope>NUCLEOTIDE SEQUENCE [LARGE SCALE GENOMIC DNA]</scope>
    <source>
        <strain evidence="1 2">238</strain>
        <plasmid evidence="2">Plasmid pOA238_118</plasmid>
    </source>
</reference>
<dbReference type="InterPro" id="IPR011990">
    <property type="entry name" value="TPR-like_helical_dom_sf"/>
</dbReference>
<keyword evidence="1" id="KW-0614">Plasmid</keyword>
<geneLocation type="plasmid" evidence="1 2">
    <name>pOA238_118</name>
</geneLocation>
<dbReference type="SUPFAM" id="SSF81901">
    <property type="entry name" value="HCP-like"/>
    <property type="match status" value="1"/>
</dbReference>
<name>M9RXT2_9RHOB</name>
<evidence type="ECO:0000313" key="2">
    <source>
        <dbReference type="Proteomes" id="UP000004688"/>
    </source>
</evidence>
<dbReference type="AlphaFoldDB" id="M9RXT2"/>
<organism evidence="1 2">
    <name type="scientific">Octadecabacter arcticus 238</name>
    <dbReference type="NCBI Taxonomy" id="391616"/>
    <lineage>
        <taxon>Bacteria</taxon>
        <taxon>Pseudomonadati</taxon>
        <taxon>Pseudomonadota</taxon>
        <taxon>Alphaproteobacteria</taxon>
        <taxon>Rhodobacterales</taxon>
        <taxon>Roseobacteraceae</taxon>
        <taxon>Octadecabacter</taxon>
    </lineage>
</organism>
<dbReference type="Gene3D" id="1.25.40.10">
    <property type="entry name" value="Tetratricopeptide repeat domain"/>
    <property type="match status" value="1"/>
</dbReference>
<keyword evidence="2" id="KW-1185">Reference proteome</keyword>
<proteinExistence type="predicted"/>
<dbReference type="SMART" id="SM00671">
    <property type="entry name" value="SEL1"/>
    <property type="match status" value="1"/>
</dbReference>
<dbReference type="HOGENOM" id="CLU_109335_0_0_5"/>
<gene>
    <name evidence="1" type="ORF">OA238_118p0210</name>
</gene>
<dbReference type="EMBL" id="CP003743">
    <property type="protein sequence ID" value="AGI74715.1"/>
    <property type="molecule type" value="Genomic_DNA"/>
</dbReference>
<dbReference type="InterPro" id="IPR006597">
    <property type="entry name" value="Sel1-like"/>
</dbReference>
<evidence type="ECO:0000313" key="1">
    <source>
        <dbReference type="EMBL" id="AGI74715.1"/>
    </source>
</evidence>
<dbReference type="Proteomes" id="UP000004688">
    <property type="component" value="Plasmid pOA238_118"/>
</dbReference>
<accession>M9RXT2</accession>